<keyword evidence="3" id="KW-0663">Pyridoxal phosphate</keyword>
<dbReference type="OrthoDB" id="846426at2"/>
<dbReference type="Gene3D" id="3.90.1150.10">
    <property type="entry name" value="Aspartate Aminotransferase, domain 1"/>
    <property type="match status" value="1"/>
</dbReference>
<dbReference type="AlphaFoldDB" id="A0A1I5NUC7"/>
<evidence type="ECO:0000256" key="3">
    <source>
        <dbReference type="ARBA" id="ARBA00022898"/>
    </source>
</evidence>
<evidence type="ECO:0000256" key="1">
    <source>
        <dbReference type="ARBA" id="ARBA00001933"/>
    </source>
</evidence>
<protein>
    <submittedName>
        <fullName evidence="5">7-keto-8-aminopelargonate synthetase</fullName>
    </submittedName>
</protein>
<reference evidence="5 6" key="1">
    <citation type="submission" date="2016-10" db="EMBL/GenBank/DDBJ databases">
        <authorList>
            <person name="de Groot N.N."/>
        </authorList>
    </citation>
    <scope>NUCLEOTIDE SEQUENCE [LARGE SCALE GENOMIC DNA]</scope>
    <source>
        <strain evidence="6">E92,LMG 26720,CCM 7988</strain>
    </source>
</reference>
<dbReference type="InterPro" id="IPR015422">
    <property type="entry name" value="PyrdxlP-dep_Trfase_small"/>
</dbReference>
<dbReference type="SUPFAM" id="SSF53383">
    <property type="entry name" value="PLP-dependent transferases"/>
    <property type="match status" value="1"/>
</dbReference>
<dbReference type="STRING" id="1079859.SAMN04515674_102120"/>
<dbReference type="InterPro" id="IPR004839">
    <property type="entry name" value="Aminotransferase_I/II_large"/>
</dbReference>
<proteinExistence type="predicted"/>
<feature type="domain" description="Aminotransferase class I/classII large" evidence="4">
    <location>
        <begin position="54"/>
        <end position="346"/>
    </location>
</feature>
<dbReference type="RefSeq" id="WP_092012396.1">
    <property type="nucleotide sequence ID" value="NZ_FOXH01000002.1"/>
</dbReference>
<dbReference type="Gene3D" id="3.40.640.10">
    <property type="entry name" value="Type I PLP-dependent aspartate aminotransferase-like (Major domain)"/>
    <property type="match status" value="1"/>
</dbReference>
<evidence type="ECO:0000256" key="2">
    <source>
        <dbReference type="ARBA" id="ARBA00022679"/>
    </source>
</evidence>
<dbReference type="Pfam" id="PF00155">
    <property type="entry name" value="Aminotran_1_2"/>
    <property type="match status" value="1"/>
</dbReference>
<name>A0A1I5NUC7_9BACT</name>
<dbReference type="PANTHER" id="PTHR13693">
    <property type="entry name" value="CLASS II AMINOTRANSFERASE/8-AMINO-7-OXONONANOATE SYNTHASE"/>
    <property type="match status" value="1"/>
</dbReference>
<dbReference type="InterPro" id="IPR050087">
    <property type="entry name" value="AON_synthase_class-II"/>
</dbReference>
<keyword evidence="6" id="KW-1185">Reference proteome</keyword>
<dbReference type="InterPro" id="IPR015424">
    <property type="entry name" value="PyrdxlP-dep_Trfase"/>
</dbReference>
<sequence length="356" mass="40034">MSKNGFLNIDHLPGRTLMVEGNEFLWFSGTSYLGMAFQPEFKENLFEGLQYYGASWGSSRNNTVRLSIYEEAESALAQFCNMPEALTVSSGILAGQMVVKFVEWLENQNGKNQQTAYYYAPKTHPALWKSNTILPAQRYQNWANELPGKIRHSTADHFVIFSDSVGSPYVETFDFEWLANLPNDKNISVIIDASHSLGIQLPVFKHPENVRLVITSSLNKAMGMVGGVILSDAQTIQFIRNLPVFAGASPMMPALLYAFTKSQEVYERQRIKLMKNIQAFTDKLNPESVLEGLENYPAFCTHAEGLHDFLKENGIITACFPYPSIYDKPVTRLVISALHTQEDLSKLSTLCSNYNL</sequence>
<dbReference type="EMBL" id="FOXH01000002">
    <property type="protein sequence ID" value="SFP25327.1"/>
    <property type="molecule type" value="Genomic_DNA"/>
</dbReference>
<comment type="cofactor">
    <cofactor evidence="1">
        <name>pyridoxal 5'-phosphate</name>
        <dbReference type="ChEBI" id="CHEBI:597326"/>
    </cofactor>
</comment>
<dbReference type="GO" id="GO:0030170">
    <property type="term" value="F:pyridoxal phosphate binding"/>
    <property type="evidence" value="ECO:0007669"/>
    <property type="project" value="InterPro"/>
</dbReference>
<dbReference type="PANTHER" id="PTHR13693:SF100">
    <property type="entry name" value="8-AMINO-7-OXONONANOATE SYNTHASE"/>
    <property type="match status" value="1"/>
</dbReference>
<evidence type="ECO:0000259" key="4">
    <source>
        <dbReference type="Pfam" id="PF00155"/>
    </source>
</evidence>
<dbReference type="Proteomes" id="UP000199306">
    <property type="component" value="Unassembled WGS sequence"/>
</dbReference>
<dbReference type="GO" id="GO:0008710">
    <property type="term" value="F:8-amino-7-oxononanoate synthase activity"/>
    <property type="evidence" value="ECO:0007669"/>
    <property type="project" value="TreeGrafter"/>
</dbReference>
<keyword evidence="2" id="KW-0808">Transferase</keyword>
<evidence type="ECO:0000313" key="6">
    <source>
        <dbReference type="Proteomes" id="UP000199306"/>
    </source>
</evidence>
<accession>A0A1I5NUC7</accession>
<organism evidence="5 6">
    <name type="scientific">Pseudarcicella hirudinis</name>
    <dbReference type="NCBI Taxonomy" id="1079859"/>
    <lineage>
        <taxon>Bacteria</taxon>
        <taxon>Pseudomonadati</taxon>
        <taxon>Bacteroidota</taxon>
        <taxon>Cytophagia</taxon>
        <taxon>Cytophagales</taxon>
        <taxon>Flectobacillaceae</taxon>
        <taxon>Pseudarcicella</taxon>
    </lineage>
</organism>
<dbReference type="GO" id="GO:0009102">
    <property type="term" value="P:biotin biosynthetic process"/>
    <property type="evidence" value="ECO:0007669"/>
    <property type="project" value="TreeGrafter"/>
</dbReference>
<gene>
    <name evidence="5" type="ORF">SAMN04515674_102120</name>
</gene>
<dbReference type="InterPro" id="IPR015421">
    <property type="entry name" value="PyrdxlP-dep_Trfase_major"/>
</dbReference>
<evidence type="ECO:0000313" key="5">
    <source>
        <dbReference type="EMBL" id="SFP25327.1"/>
    </source>
</evidence>